<keyword evidence="6" id="KW-0175">Coiled coil</keyword>
<evidence type="ECO:0000256" key="3">
    <source>
        <dbReference type="ARBA" id="ARBA00023002"/>
    </source>
</evidence>
<dbReference type="InterPro" id="IPR002872">
    <property type="entry name" value="Proline_DH_dom"/>
</dbReference>
<dbReference type="InterPro" id="IPR016162">
    <property type="entry name" value="Ald_DH_N"/>
</dbReference>
<dbReference type="SUPFAM" id="SSF51730">
    <property type="entry name" value="FAD-linked oxidoreductase"/>
    <property type="match status" value="1"/>
</dbReference>
<dbReference type="Gene3D" id="3.20.20.220">
    <property type="match status" value="1"/>
</dbReference>
<dbReference type="InterPro" id="IPR015590">
    <property type="entry name" value="Aldehyde_DH_dom"/>
</dbReference>
<proteinExistence type="predicted"/>
<evidence type="ECO:0000259" key="8">
    <source>
        <dbReference type="Pfam" id="PF01619"/>
    </source>
</evidence>
<dbReference type="PANTHER" id="PTHR42862:SF1">
    <property type="entry name" value="DELTA-1-PYRROLINE-5-CARBOXYLATE DEHYDROGENASE 2, ISOFORM A-RELATED"/>
    <property type="match status" value="1"/>
</dbReference>
<gene>
    <name evidence="9" type="ORF">OJ996_02315</name>
</gene>
<keyword evidence="3" id="KW-0560">Oxidoreductase</keyword>
<dbReference type="InterPro" id="IPR016161">
    <property type="entry name" value="Ald_DH/histidinol_DH"/>
</dbReference>
<evidence type="ECO:0000256" key="6">
    <source>
        <dbReference type="SAM" id="Coils"/>
    </source>
</evidence>
<dbReference type="PANTHER" id="PTHR42862">
    <property type="entry name" value="DELTA-1-PYRROLINE-5-CARBOXYLATE DEHYDROGENASE 1, ISOFORM A-RELATED"/>
    <property type="match status" value="1"/>
</dbReference>
<dbReference type="InterPro" id="IPR025703">
    <property type="entry name" value="Bifunct_PutA"/>
</dbReference>
<dbReference type="Pfam" id="PF01619">
    <property type="entry name" value="Pro_dh"/>
    <property type="match status" value="1"/>
</dbReference>
<feature type="domain" description="Proline dehydrogenase" evidence="8">
    <location>
        <begin position="145"/>
        <end position="440"/>
    </location>
</feature>
<dbReference type="InterPro" id="IPR050485">
    <property type="entry name" value="Proline_metab_enzyme"/>
</dbReference>
<evidence type="ECO:0000256" key="4">
    <source>
        <dbReference type="ARBA" id="ARBA00023027"/>
    </source>
</evidence>
<dbReference type="EC" id="1.2.1.88" evidence="2"/>
<dbReference type="PIRSF" id="PIRSF000197">
    <property type="entry name" value="Bifunct_PutA"/>
    <property type="match status" value="1"/>
</dbReference>
<dbReference type="PROSITE" id="PS00070">
    <property type="entry name" value="ALDEHYDE_DEHYDR_CYS"/>
    <property type="match status" value="1"/>
</dbReference>
<accession>A0ABT3FYT2</accession>
<comment type="pathway">
    <text evidence="1">Amino-acid degradation; L-proline degradation into L-glutamate; L-glutamate from L-proline: step 2/2.</text>
</comment>
<comment type="catalytic activity">
    <reaction evidence="5">
        <text>L-glutamate 5-semialdehyde + NAD(+) + H2O = L-glutamate + NADH + 2 H(+)</text>
        <dbReference type="Rhea" id="RHEA:30235"/>
        <dbReference type="ChEBI" id="CHEBI:15377"/>
        <dbReference type="ChEBI" id="CHEBI:15378"/>
        <dbReference type="ChEBI" id="CHEBI:29985"/>
        <dbReference type="ChEBI" id="CHEBI:57540"/>
        <dbReference type="ChEBI" id="CHEBI:57945"/>
        <dbReference type="ChEBI" id="CHEBI:58066"/>
        <dbReference type="EC" id="1.2.1.88"/>
    </reaction>
</comment>
<dbReference type="Gene3D" id="3.40.309.10">
    <property type="entry name" value="Aldehyde Dehydrogenase, Chain A, domain 2"/>
    <property type="match status" value="1"/>
</dbReference>
<dbReference type="EMBL" id="JAPDDR010000001">
    <property type="protein sequence ID" value="MCW1912389.1"/>
    <property type="molecule type" value="Genomic_DNA"/>
</dbReference>
<sequence>MTRVCDHIDQCRQFRPSDDKLPALAIDLAAELLEEATRGLKWGERMQARQMAAMMHDAAGKAFTFAMADQVFRPPTASREAKRFRDLIDDYGVPEYLPLGARMAMRAGEMASAAAPEIVMPLVAEKMRQESSAVILPAEEDKLRRHLQKRRRAGMRMNLNQLGEAVLGEEEANHRLESNLARLADPDTDYISVKISAIFSQIHLVALEETLEEIKKRLRLLYRAAMQHQRAEGGSKFVNLDMEEYRDLRLTCAAFREVLDEAEFHKLEAGIVLQAYLPDAWPVQKELNAWALKRVDEGGAGIKIRIVKGANLAMEKVDAEIHDWPLAPYHSKVEVDANFKRMLHEGCKPENVRAVRLGVASHNLFDIAYGLLLRAREGVEERVEFEMLEGMANHQARTVRDAAKGLLLYAPVVKREDFHSAIAYLVRRLDENTSPENFLHDLFGMQPGDAAWERQKERFLNACAMIDTAFAGPQRVQDRTKEERPPLALDHPFHNEADTDWSLPQNVAWVRDRVKLRRLEGQVFVPLQVGGETGVGAGTANAADPSRPGVVAYRHALGGPADIERALSVAVSARGEWVAMGLEARAAILARVGASIAKGRGEAISVMVMDAGKSVMEADAELSEAIDFADYYARSLSSPGYSDGVACEPLGTVLVTPPWNFPYAIPCGGILAALVAGNTVILKPAPETVLTAWVMVNALWDAGVPKEVLQFLPCPDNEIGRSLVTDPRIGAVILTGAYETARMFLSWKPGMKLFAETSGKNALVITAAADPDLGVKDLVKSAFGHSGQKCSAASLAILEAELYDDPGFRRRLKDAAASLKVGASWNFDSIATPVIREPGDALMRALTSLDPGEEWLLKPEMIDGNPCLWSPGIKLGVTPDSWFRRTECFGPVLGLVRANDLDHAIRIQNDSDFGLTGGIHSLDPAEIDAWRERVEVGNAYINRPITGAIVQRQPFGGWKRSCFGPGAKAGGPNYVAQFATWRDEGMPQLGAALSPEQKELLVALGTRLPGDSAVLEAAAGSDAWWMAHEFEIGHDPSALDCEINLFRYRPFERALIRGSESDSEAVIARMLLAAVAAGLKPELSLPPGREFAVPGVALWHESEEALCRRLGAAAYGVLRTASPTEAVAAAAIEAGVRLVGHVPVSSGKLELPVFFREQAISETRHRHGSVLPRPEDLR</sequence>
<dbReference type="Gene3D" id="3.40.605.10">
    <property type="entry name" value="Aldehyde Dehydrogenase, Chain A, domain 1"/>
    <property type="match status" value="1"/>
</dbReference>
<protein>
    <recommendedName>
        <fullName evidence="2">L-glutamate gamma-semialdehyde dehydrogenase</fullName>
        <ecNumber evidence="2">1.2.1.88</ecNumber>
    </recommendedName>
</protein>
<dbReference type="SUPFAM" id="SSF53720">
    <property type="entry name" value="ALDH-like"/>
    <property type="match status" value="1"/>
</dbReference>
<reference evidence="9" key="1">
    <citation type="submission" date="2022-10" db="EMBL/GenBank/DDBJ databases">
        <title>Luteolibacter sp. GHJ8, whole genome shotgun sequencing project.</title>
        <authorList>
            <person name="Zhao G."/>
            <person name="Shen L."/>
        </authorList>
    </citation>
    <scope>NUCLEOTIDE SEQUENCE</scope>
    <source>
        <strain evidence="9">GHJ8</strain>
    </source>
</reference>
<dbReference type="InterPro" id="IPR016160">
    <property type="entry name" value="Ald_DH_CS_CYS"/>
</dbReference>
<evidence type="ECO:0000313" key="10">
    <source>
        <dbReference type="Proteomes" id="UP001165653"/>
    </source>
</evidence>
<feature type="domain" description="Aldehyde dehydrogenase" evidence="7">
    <location>
        <begin position="543"/>
        <end position="980"/>
    </location>
</feature>
<feature type="coiled-coil region" evidence="6">
    <location>
        <begin position="204"/>
        <end position="231"/>
    </location>
</feature>
<dbReference type="InterPro" id="IPR029041">
    <property type="entry name" value="FAD-linked_oxidoreductase-like"/>
</dbReference>
<dbReference type="Pfam" id="PF00171">
    <property type="entry name" value="Aldedh"/>
    <property type="match status" value="1"/>
</dbReference>
<dbReference type="Proteomes" id="UP001165653">
    <property type="component" value="Unassembled WGS sequence"/>
</dbReference>
<evidence type="ECO:0000256" key="1">
    <source>
        <dbReference type="ARBA" id="ARBA00004786"/>
    </source>
</evidence>
<dbReference type="RefSeq" id="WP_264510730.1">
    <property type="nucleotide sequence ID" value="NZ_JAPDDR010000001.1"/>
</dbReference>
<name>A0ABT3FYT2_9BACT</name>
<evidence type="ECO:0000259" key="7">
    <source>
        <dbReference type="Pfam" id="PF00171"/>
    </source>
</evidence>
<evidence type="ECO:0000313" key="9">
    <source>
        <dbReference type="EMBL" id="MCW1912389.1"/>
    </source>
</evidence>
<organism evidence="9 10">
    <name type="scientific">Luteolibacter rhizosphaerae</name>
    <dbReference type="NCBI Taxonomy" id="2989719"/>
    <lineage>
        <taxon>Bacteria</taxon>
        <taxon>Pseudomonadati</taxon>
        <taxon>Verrucomicrobiota</taxon>
        <taxon>Verrucomicrobiia</taxon>
        <taxon>Verrucomicrobiales</taxon>
        <taxon>Verrucomicrobiaceae</taxon>
        <taxon>Luteolibacter</taxon>
    </lineage>
</organism>
<keyword evidence="10" id="KW-1185">Reference proteome</keyword>
<dbReference type="InterPro" id="IPR016163">
    <property type="entry name" value="Ald_DH_C"/>
</dbReference>
<keyword evidence="4" id="KW-0520">NAD</keyword>
<evidence type="ECO:0000256" key="2">
    <source>
        <dbReference type="ARBA" id="ARBA00012884"/>
    </source>
</evidence>
<comment type="caution">
    <text evidence="9">The sequence shown here is derived from an EMBL/GenBank/DDBJ whole genome shotgun (WGS) entry which is preliminary data.</text>
</comment>
<evidence type="ECO:0000256" key="5">
    <source>
        <dbReference type="ARBA" id="ARBA00048142"/>
    </source>
</evidence>